<comment type="caution">
    <text evidence="1">The sequence shown here is derived from an EMBL/GenBank/DDBJ whole genome shotgun (WGS) entry which is preliminary data.</text>
</comment>
<proteinExistence type="predicted"/>
<accession>A0A0C1DB00</accession>
<dbReference type="AlphaFoldDB" id="A0A0C1DB00"/>
<reference evidence="1 2" key="1">
    <citation type="submission" date="2014-10" db="EMBL/GenBank/DDBJ databases">
        <title>Pedobacter Kyungheensis.</title>
        <authorList>
            <person name="Anderson B.M."/>
            <person name="Newman J.D."/>
        </authorList>
    </citation>
    <scope>NUCLEOTIDE SEQUENCE [LARGE SCALE GENOMIC DNA]</scope>
    <source>
        <strain evidence="1 2">KACC 16221</strain>
    </source>
</reference>
<organism evidence="1 2">
    <name type="scientific">Pedobacter kyungheensis</name>
    <dbReference type="NCBI Taxonomy" id="1069985"/>
    <lineage>
        <taxon>Bacteria</taxon>
        <taxon>Pseudomonadati</taxon>
        <taxon>Bacteroidota</taxon>
        <taxon>Sphingobacteriia</taxon>
        <taxon>Sphingobacteriales</taxon>
        <taxon>Sphingobacteriaceae</taxon>
        <taxon>Pedobacter</taxon>
    </lineage>
</organism>
<gene>
    <name evidence="1" type="ORF">OC25_23130</name>
</gene>
<sequence length="216" mass="24678">MTDEQITARIEQEFKEKTFGVTEQYLEIHQPVYHNNQLQIARIDRERSDKLIVAYLPVLNERFYFAVYLDPGTEEITSVDTEANHCVYFLATSKKLTAAELKAMTTLTISTSWNKGDLKPNGKSTYRFSAVKIMPNTEPDEFEDKLRNLLTYLEQDKRGITELVSKANGYIQVAMDIHNGNGLIGGPYLDQKSISRMSDLGLAIDFDLHVRGESFR</sequence>
<dbReference type="InterPro" id="IPR025459">
    <property type="entry name" value="DUF4279"/>
</dbReference>
<dbReference type="Pfam" id="PF14106">
    <property type="entry name" value="DUF4279"/>
    <property type="match status" value="1"/>
</dbReference>
<protein>
    <recommendedName>
        <fullName evidence="3">DUF4279 domain-containing protein</fullName>
    </recommendedName>
</protein>
<keyword evidence="2" id="KW-1185">Reference proteome</keyword>
<name>A0A0C1DB00_9SPHI</name>
<dbReference type="EMBL" id="JSYN01000034">
    <property type="protein sequence ID" value="KIA91155.1"/>
    <property type="molecule type" value="Genomic_DNA"/>
</dbReference>
<evidence type="ECO:0008006" key="3">
    <source>
        <dbReference type="Google" id="ProtNLM"/>
    </source>
</evidence>
<evidence type="ECO:0000313" key="2">
    <source>
        <dbReference type="Proteomes" id="UP000031246"/>
    </source>
</evidence>
<evidence type="ECO:0000313" key="1">
    <source>
        <dbReference type="EMBL" id="KIA91155.1"/>
    </source>
</evidence>
<dbReference type="Proteomes" id="UP000031246">
    <property type="component" value="Unassembled WGS sequence"/>
</dbReference>